<dbReference type="SUPFAM" id="SSF52317">
    <property type="entry name" value="Class I glutamine amidotransferase-like"/>
    <property type="match status" value="1"/>
</dbReference>
<dbReference type="InterPro" id="IPR058094">
    <property type="entry name" value="Ig-like_OmpL47-like"/>
</dbReference>
<dbReference type="Proteomes" id="UP000327011">
    <property type="component" value="Unassembled WGS sequence"/>
</dbReference>
<sequence length="1439" mass="153259">MSGMRNAAPPARSVRRSLVALTAVALGAQMLAPVTAAQAESTPLTAAAPATSTGQASRALLAASARAEGSKRVLIYTGTTGYRHAEAIDNGRPVVQAALQAAGYEVDWEDCDNNGGGTNNCNHPDKNPRIFTDDNLARYNAVLFLNASWSWAGGGRPGPLFDQAQRDALIRFTQNRGGIAAVHNMTDAGAGVSVWDWWDGGPDSVIGTTMTAHSNGSATGNAATVQVADHNHLSTKDLPDTYQLADEHYNFVRSVRGTHHVLETFDERTYNTGSQKMGQDHPTTWCKLYDGERVKDGTATPRPYDDGRTWVTSQGHFGVRYSENGGDNPLVKQVVGGVRWVAGEGNKTDCSGTVWSNFTRTTLVDNANGPMALDVAQDGKLYWTEIGPTTGYQSQGYVKMHDPNGPPNNSTTVATIPTRADHGNSEDGVLGMSLEPGFDLSNPNKRDIYVYYSPRNPDWPTTGNQITVGYNLISRFTLNETGTAFEPAKAGGDPAHPYDEREILRVPKAKISGNPSGFPGGPTDNGPGHVGGASLVFDSEGNLYLGVGDDVSPNASGHNRYVPMDHRASERWDSRKTAANTADLRGKVLRIKPIKDIPAGQAADPGLDKTYTVPKGNMFPPGTPKTRPEIYAMGFRQPFTVHTDPAHPGTVVVGEYCHDNSVDQADRSPAGTCEWDLVDEPGFQGWPFCVGDNSKTNTTWRWDYATNSSTGQQYDCSLDKLPADLNWAPPGGTSSQPTFQGLDEIPGPAKKATIWRKYPGNPGGENPMDFGDLGAGGMQPVTGPVYRYKDSFGPGAFPAYYDGSWLITNRGADNGFWKEARLRQDNNQLLRVNDWLPVNHFGTPNSSFVIPTKFGPDGALYMGRWTFGCCRAQLNSTAKMELVKIEFKPSSKCTEDTQAPTVSHQIEGRAHPSQQNAYIDSATLKLNATDVGCAGVEKVEYRVDGGAWTAYDAPVLFKNPGKYTVDYRATDYSGNTSASQSAVFTVLDGGRTLPTACDIYATGTGWNPDNCEIARGGTVTWHFNVPDAGMPHDVWLVPPGGNPDPNGGDIFEVTKGAVSPGGPPVSYTFDREGTWTVICRLHSGYDGKKWAGMVATVTVGGGAKGVYTISPKSSGKYVTPQNASTADDAKIVQMGATQGSEQQWEAVPFTAGAYQLKNVKSGKCLDVPSGSTATGTQLVQYACHPDGHKDQVNQRFYLIQSGDAYQVNPAVSGLCLDINGNSTADGAAVIQWTCNNADNQRFRFTPVAAADKTPPVTTATTDPAQPEGGSFTGPVTVTLTAVDEDKGSGVDRTEYKLDGGDWKLYTGPVVVSGDGSHTLAYRSTDKAGNVEDVKTLTVAISSPRVPLTVTASSRCVGTSAYVAVTAVNDGDVPADVMLTTPYGSKTVADVAPGKQAYQSFNARAGQIGAGEATVKGTATIGGKQVTSTYDAGYNAITCG</sequence>
<reference evidence="6 7" key="1">
    <citation type="submission" date="2019-09" db="EMBL/GenBank/DDBJ databases">
        <title>Screening of Novel Bioactive Compounds from Soil-Associated.</title>
        <authorList>
            <person name="Gong X."/>
        </authorList>
    </citation>
    <scope>NUCLEOTIDE SEQUENCE [LARGE SCALE GENOMIC DNA]</scope>
    <source>
        <strain evidence="6 7">Gxj-6</strain>
    </source>
</reference>
<dbReference type="NCBIfam" id="NF047446">
    <property type="entry name" value="barrel_OmpL47"/>
    <property type="match status" value="2"/>
</dbReference>
<dbReference type="Gene3D" id="2.80.10.50">
    <property type="match status" value="1"/>
</dbReference>
<dbReference type="CDD" id="cd00161">
    <property type="entry name" value="beta-trefoil_Ricin-like"/>
    <property type="match status" value="1"/>
</dbReference>
<feature type="chain" id="PRO_5038976502" description="Ricin B lectin domain-containing protein" evidence="4">
    <location>
        <begin position="37"/>
        <end position="1439"/>
    </location>
</feature>
<dbReference type="Pfam" id="PF06283">
    <property type="entry name" value="ThuA"/>
    <property type="match status" value="1"/>
</dbReference>
<evidence type="ECO:0000256" key="2">
    <source>
        <dbReference type="ARBA" id="ARBA00023008"/>
    </source>
</evidence>
<protein>
    <recommendedName>
        <fullName evidence="5">Ricin B lectin domain-containing protein</fullName>
    </recommendedName>
</protein>
<dbReference type="PROSITE" id="PS50231">
    <property type="entry name" value="RICIN_B_LECTIN"/>
    <property type="match status" value="1"/>
</dbReference>
<evidence type="ECO:0000256" key="4">
    <source>
        <dbReference type="SAM" id="SignalP"/>
    </source>
</evidence>
<dbReference type="InterPro" id="IPR008972">
    <property type="entry name" value="Cupredoxin"/>
</dbReference>
<dbReference type="SUPFAM" id="SSF50370">
    <property type="entry name" value="Ricin B-like lectins"/>
    <property type="match status" value="1"/>
</dbReference>
<keyword evidence="2" id="KW-0186">Copper</keyword>
<dbReference type="Gene3D" id="3.40.50.880">
    <property type="match status" value="1"/>
</dbReference>
<evidence type="ECO:0000256" key="3">
    <source>
        <dbReference type="SAM" id="MobiDB-lite"/>
    </source>
</evidence>
<feature type="signal peptide" evidence="4">
    <location>
        <begin position="1"/>
        <end position="36"/>
    </location>
</feature>
<dbReference type="InterPro" id="IPR035992">
    <property type="entry name" value="Ricin_B-like_lectins"/>
</dbReference>
<keyword evidence="1" id="KW-0479">Metal-binding</keyword>
<dbReference type="Gene3D" id="2.120.10.30">
    <property type="entry name" value="TolB, C-terminal domain"/>
    <property type="match status" value="1"/>
</dbReference>
<dbReference type="SMART" id="SM00458">
    <property type="entry name" value="RICIN"/>
    <property type="match status" value="1"/>
</dbReference>
<dbReference type="InterPro" id="IPR000772">
    <property type="entry name" value="Ricin_B_lectin"/>
</dbReference>
<dbReference type="Gene3D" id="3.30.1920.20">
    <property type="match status" value="1"/>
</dbReference>
<proteinExistence type="predicted"/>
<dbReference type="SUPFAM" id="SSF49503">
    <property type="entry name" value="Cupredoxins"/>
    <property type="match status" value="1"/>
</dbReference>
<evidence type="ECO:0000313" key="7">
    <source>
        <dbReference type="Proteomes" id="UP000327011"/>
    </source>
</evidence>
<dbReference type="InterPro" id="IPR029010">
    <property type="entry name" value="ThuA-like"/>
</dbReference>
<dbReference type="Pfam" id="PF14200">
    <property type="entry name" value="RicinB_lectin_2"/>
    <property type="match status" value="2"/>
</dbReference>
<evidence type="ECO:0000259" key="5">
    <source>
        <dbReference type="SMART" id="SM00458"/>
    </source>
</evidence>
<dbReference type="InterPro" id="IPR029062">
    <property type="entry name" value="Class_I_gatase-like"/>
</dbReference>
<dbReference type="Pfam" id="PF00127">
    <property type="entry name" value="Copper-bind"/>
    <property type="match status" value="1"/>
</dbReference>
<keyword evidence="4" id="KW-0732">Signal</keyword>
<feature type="region of interest" description="Disordered" evidence="3">
    <location>
        <begin position="600"/>
        <end position="624"/>
    </location>
</feature>
<dbReference type="GO" id="GO:0009055">
    <property type="term" value="F:electron transfer activity"/>
    <property type="evidence" value="ECO:0007669"/>
    <property type="project" value="InterPro"/>
</dbReference>
<dbReference type="InterPro" id="IPR011042">
    <property type="entry name" value="6-blade_b-propeller_TolB-like"/>
</dbReference>
<dbReference type="EMBL" id="VYTZ01000025">
    <property type="protein sequence ID" value="KAA9373330.1"/>
    <property type="molecule type" value="Genomic_DNA"/>
</dbReference>
<feature type="region of interest" description="Disordered" evidence="3">
    <location>
        <begin position="1253"/>
        <end position="1274"/>
    </location>
</feature>
<gene>
    <name evidence="6" type="ORF">F5972_36010</name>
</gene>
<comment type="caution">
    <text evidence="6">The sequence shown here is derived from an EMBL/GenBank/DDBJ whole genome shotgun (WGS) entry which is preliminary data.</text>
</comment>
<dbReference type="InterPro" id="IPR000923">
    <property type="entry name" value="BlueCu_1"/>
</dbReference>
<organism evidence="6 7">
    <name type="scientific">Microbispora cellulosiformans</name>
    <dbReference type="NCBI Taxonomy" id="2614688"/>
    <lineage>
        <taxon>Bacteria</taxon>
        <taxon>Bacillati</taxon>
        <taxon>Actinomycetota</taxon>
        <taxon>Actinomycetes</taxon>
        <taxon>Streptosporangiales</taxon>
        <taxon>Streptosporangiaceae</taxon>
        <taxon>Microbispora</taxon>
    </lineage>
</organism>
<name>A0A5J5JTT8_9ACTN</name>
<accession>A0A5J5JTT8</accession>
<evidence type="ECO:0000256" key="1">
    <source>
        <dbReference type="ARBA" id="ARBA00022723"/>
    </source>
</evidence>
<feature type="domain" description="Ricin B lectin" evidence="5">
    <location>
        <begin position="1104"/>
        <end position="1245"/>
    </location>
</feature>
<dbReference type="GO" id="GO:0005507">
    <property type="term" value="F:copper ion binding"/>
    <property type="evidence" value="ECO:0007669"/>
    <property type="project" value="InterPro"/>
</dbReference>
<feature type="compositionally biased region" description="Low complexity" evidence="3">
    <location>
        <begin position="1253"/>
        <end position="1266"/>
    </location>
</feature>
<keyword evidence="7" id="KW-1185">Reference proteome</keyword>
<dbReference type="Gene3D" id="2.60.40.420">
    <property type="entry name" value="Cupredoxins - blue copper proteins"/>
    <property type="match status" value="1"/>
</dbReference>
<evidence type="ECO:0000313" key="6">
    <source>
        <dbReference type="EMBL" id="KAA9373330.1"/>
    </source>
</evidence>